<dbReference type="SUPFAM" id="SSF47413">
    <property type="entry name" value="lambda repressor-like DNA-binding domains"/>
    <property type="match status" value="1"/>
</dbReference>
<dbReference type="RefSeq" id="WP_065289518.1">
    <property type="nucleotide sequence ID" value="NZ_LFOE01000058.1"/>
</dbReference>
<proteinExistence type="predicted"/>
<dbReference type="Pfam" id="PF13560">
    <property type="entry name" value="HTH_31"/>
    <property type="match status" value="1"/>
</dbReference>
<evidence type="ECO:0000313" key="2">
    <source>
        <dbReference type="EMBL" id="OBY29660.1"/>
    </source>
</evidence>
<organism evidence="2 3">
    <name type="scientific">Mycolicibacter kumamotonensis</name>
    <dbReference type="NCBI Taxonomy" id="354243"/>
    <lineage>
        <taxon>Bacteria</taxon>
        <taxon>Bacillati</taxon>
        <taxon>Actinomycetota</taxon>
        <taxon>Actinomycetes</taxon>
        <taxon>Mycobacteriales</taxon>
        <taxon>Mycobacteriaceae</taxon>
        <taxon>Mycolicibacter</taxon>
    </lineage>
</organism>
<feature type="region of interest" description="Disordered" evidence="1">
    <location>
        <begin position="150"/>
        <end position="171"/>
    </location>
</feature>
<dbReference type="GO" id="GO:0003677">
    <property type="term" value="F:DNA binding"/>
    <property type="evidence" value="ECO:0007669"/>
    <property type="project" value="InterPro"/>
</dbReference>
<comment type="caution">
    <text evidence="2">The sequence shown here is derived from an EMBL/GenBank/DDBJ whole genome shotgun (WGS) entry which is preliminary data.</text>
</comment>
<evidence type="ECO:0000313" key="3">
    <source>
        <dbReference type="Proteomes" id="UP000092668"/>
    </source>
</evidence>
<dbReference type="CDD" id="cd00093">
    <property type="entry name" value="HTH_XRE"/>
    <property type="match status" value="1"/>
</dbReference>
<accession>A0A1B8SAB8</accession>
<dbReference type="Gene3D" id="1.10.260.40">
    <property type="entry name" value="lambda repressor-like DNA-binding domains"/>
    <property type="match status" value="1"/>
</dbReference>
<keyword evidence="3" id="KW-1185">Reference proteome</keyword>
<dbReference type="InterPro" id="IPR010982">
    <property type="entry name" value="Lambda_DNA-bd_dom_sf"/>
</dbReference>
<reference evidence="2 3" key="1">
    <citation type="submission" date="2015-06" db="EMBL/GenBank/DDBJ databases">
        <title>Genome sequence of Mycobacterium kumamotonense strain Roo.</title>
        <authorList>
            <person name="Greninger A.L."/>
            <person name="Cunningham G."/>
            <person name="Miller S."/>
        </authorList>
    </citation>
    <scope>NUCLEOTIDE SEQUENCE [LARGE SCALE GENOMIC DNA]</scope>
    <source>
        <strain evidence="2 3">Roo</strain>
    </source>
</reference>
<sequence>MFDGFGRAFGAQVRALREVAGATQDQLARAISRTATGVRWTRARLGQVESGDGTPDLASMYAVALALHQLSGHPVRLADLLPDSSKDRGVKLLRSALSGQPVQGPRAVAPLPDPRDEPGWGQVEDRIAAELGPGSEAFIVTAARKLYGRMGSEERDARAGAGATPQKRGREARHIIAELLATTQSEMAESATQGDGDG</sequence>
<dbReference type="AlphaFoldDB" id="A0A1B8SAB8"/>
<protein>
    <submittedName>
        <fullName evidence="2">Uncharacterized protein</fullName>
    </submittedName>
</protein>
<dbReference type="EMBL" id="LFOE01000058">
    <property type="protein sequence ID" value="OBY29660.1"/>
    <property type="molecule type" value="Genomic_DNA"/>
</dbReference>
<evidence type="ECO:0000256" key="1">
    <source>
        <dbReference type="SAM" id="MobiDB-lite"/>
    </source>
</evidence>
<gene>
    <name evidence="2" type="ORF">ACT18_21795</name>
</gene>
<dbReference type="OrthoDB" id="5117551at2"/>
<dbReference type="InterPro" id="IPR001387">
    <property type="entry name" value="Cro/C1-type_HTH"/>
</dbReference>
<dbReference type="Proteomes" id="UP000092668">
    <property type="component" value="Unassembled WGS sequence"/>
</dbReference>
<name>A0A1B8SAB8_9MYCO</name>